<organism evidence="2 3">
    <name type="scientific">Nonomuraea harbinensis</name>
    <dbReference type="NCBI Taxonomy" id="1286938"/>
    <lineage>
        <taxon>Bacteria</taxon>
        <taxon>Bacillati</taxon>
        <taxon>Actinomycetota</taxon>
        <taxon>Actinomycetes</taxon>
        <taxon>Streptosporangiales</taxon>
        <taxon>Streptosporangiaceae</taxon>
        <taxon>Nonomuraea</taxon>
    </lineage>
</organism>
<gene>
    <name evidence="2" type="ORF">ACFPUY_26610</name>
</gene>
<evidence type="ECO:0000313" key="3">
    <source>
        <dbReference type="Proteomes" id="UP001596096"/>
    </source>
</evidence>
<dbReference type="InterPro" id="IPR001646">
    <property type="entry name" value="5peptide_repeat"/>
</dbReference>
<dbReference type="RefSeq" id="WP_219547236.1">
    <property type="nucleotide sequence ID" value="NZ_JAHKRN010000031.1"/>
</dbReference>
<accession>A0ABW1C1V1</accession>
<feature type="region of interest" description="Disordered" evidence="1">
    <location>
        <begin position="1"/>
        <end position="25"/>
    </location>
</feature>
<keyword evidence="3" id="KW-1185">Reference proteome</keyword>
<dbReference type="Proteomes" id="UP001596096">
    <property type="component" value="Unassembled WGS sequence"/>
</dbReference>
<protein>
    <submittedName>
        <fullName evidence="2">Pentapeptide repeat-containing protein</fullName>
    </submittedName>
</protein>
<evidence type="ECO:0000256" key="1">
    <source>
        <dbReference type="SAM" id="MobiDB-lite"/>
    </source>
</evidence>
<dbReference type="Pfam" id="PF13576">
    <property type="entry name" value="Pentapeptide_3"/>
    <property type="match status" value="2"/>
</dbReference>
<proteinExistence type="predicted"/>
<reference evidence="3" key="1">
    <citation type="journal article" date="2019" name="Int. J. Syst. Evol. Microbiol.">
        <title>The Global Catalogue of Microorganisms (GCM) 10K type strain sequencing project: providing services to taxonomists for standard genome sequencing and annotation.</title>
        <authorList>
            <consortium name="The Broad Institute Genomics Platform"/>
            <consortium name="The Broad Institute Genome Sequencing Center for Infectious Disease"/>
            <person name="Wu L."/>
            <person name="Ma J."/>
        </authorList>
    </citation>
    <scope>NUCLEOTIDE SEQUENCE [LARGE SCALE GENOMIC DNA]</scope>
    <source>
        <strain evidence="3">CGMCC 4.7106</strain>
    </source>
</reference>
<name>A0ABW1C1V1_9ACTN</name>
<evidence type="ECO:0000313" key="2">
    <source>
        <dbReference type="EMBL" id="MFC5818691.1"/>
    </source>
</evidence>
<sequence>MTPTASARRSNSSAAARPRSGPGPAPVRLGGLYALEQLAQNNPRLRQTVVDVICAYLRMPWTPPREEDRQQRIRAAQRLLADHLAWCERRWWQRPTSVNPRFWPGMRLDLSYATLLDFGLANCRVLHADFHGATFIGRTSFSRATFVGGASFTGYASFHSATFTGHADFGGAAFTDYTAFRGATFKGATSFDQATFSGTVSFDKATFAGRVTCTDVRVTHPNPGSTWPPGWRLEYGRGGAVLRRDG</sequence>
<dbReference type="EMBL" id="JBHSNW010000014">
    <property type="protein sequence ID" value="MFC5818691.1"/>
    <property type="molecule type" value="Genomic_DNA"/>
</dbReference>
<comment type="caution">
    <text evidence="2">The sequence shown here is derived from an EMBL/GenBank/DDBJ whole genome shotgun (WGS) entry which is preliminary data.</text>
</comment>